<evidence type="ECO:0000313" key="2">
    <source>
        <dbReference type="Proteomes" id="UP000019149"/>
    </source>
</evidence>
<dbReference type="AlphaFoldDB" id="W6UPT9"/>
<comment type="caution">
    <text evidence="1">The sequence shown here is derived from an EMBL/GenBank/DDBJ whole genome shotgun (WGS) entry which is preliminary data.</text>
</comment>
<evidence type="ECO:0000313" key="1">
    <source>
        <dbReference type="EMBL" id="EUB60302.1"/>
    </source>
</evidence>
<sequence length="104" mass="11859">MSPVSNSSRANWTRNPRLICPTYCCQLLTESAFVGLFYLERCTIKIVVPNLSISSINILLDKFLTNKCSSKDVFLASWLYLSFKGALMKLQGTDFQRFLSVTRH</sequence>
<dbReference type="GeneID" id="36340575"/>
<reference evidence="1 2" key="1">
    <citation type="journal article" date="2013" name="Nat. Genet.">
        <title>The genome of the hydatid tapeworm Echinococcus granulosus.</title>
        <authorList>
            <person name="Zheng H."/>
            <person name="Zhang W."/>
            <person name="Zhang L."/>
            <person name="Zhang Z."/>
            <person name="Li J."/>
            <person name="Lu G."/>
            <person name="Zhu Y."/>
            <person name="Wang Y."/>
            <person name="Huang Y."/>
            <person name="Liu J."/>
            <person name="Kang H."/>
            <person name="Chen J."/>
            <person name="Wang L."/>
            <person name="Chen A."/>
            <person name="Yu S."/>
            <person name="Gao Z."/>
            <person name="Jin L."/>
            <person name="Gu W."/>
            <person name="Wang Z."/>
            <person name="Zhao L."/>
            <person name="Shi B."/>
            <person name="Wen H."/>
            <person name="Lin R."/>
            <person name="Jones M.K."/>
            <person name="Brejova B."/>
            <person name="Vinar T."/>
            <person name="Zhao G."/>
            <person name="McManus D.P."/>
            <person name="Chen Z."/>
            <person name="Zhou Y."/>
            <person name="Wang S."/>
        </authorList>
    </citation>
    <scope>NUCLEOTIDE SEQUENCE [LARGE SCALE GENOMIC DNA]</scope>
</reference>
<protein>
    <submittedName>
        <fullName evidence="1">Uncharacterized protein</fullName>
    </submittedName>
</protein>
<gene>
    <name evidence="1" type="ORF">EGR_04860</name>
</gene>
<dbReference type="KEGG" id="egl:EGR_04860"/>
<keyword evidence="2" id="KW-1185">Reference proteome</keyword>
<dbReference type="Proteomes" id="UP000019149">
    <property type="component" value="Unassembled WGS sequence"/>
</dbReference>
<dbReference type="RefSeq" id="XP_024351498.1">
    <property type="nucleotide sequence ID" value="XM_024494109.1"/>
</dbReference>
<accession>W6UPT9</accession>
<proteinExistence type="predicted"/>
<dbReference type="CTD" id="36340575"/>
<name>W6UPT9_ECHGR</name>
<organism evidence="1 2">
    <name type="scientific">Echinococcus granulosus</name>
    <name type="common">Hydatid tapeworm</name>
    <dbReference type="NCBI Taxonomy" id="6210"/>
    <lineage>
        <taxon>Eukaryota</taxon>
        <taxon>Metazoa</taxon>
        <taxon>Spiralia</taxon>
        <taxon>Lophotrochozoa</taxon>
        <taxon>Platyhelminthes</taxon>
        <taxon>Cestoda</taxon>
        <taxon>Eucestoda</taxon>
        <taxon>Cyclophyllidea</taxon>
        <taxon>Taeniidae</taxon>
        <taxon>Echinococcus</taxon>
        <taxon>Echinococcus granulosus group</taxon>
    </lineage>
</organism>
<dbReference type="EMBL" id="APAU02000032">
    <property type="protein sequence ID" value="EUB60302.1"/>
    <property type="molecule type" value="Genomic_DNA"/>
</dbReference>